<evidence type="ECO:0000256" key="3">
    <source>
        <dbReference type="ARBA" id="ARBA00023180"/>
    </source>
</evidence>
<dbReference type="PANTHER" id="PTHR11802:SF479">
    <property type="entry name" value="CARBOXYPEPTIDASE"/>
    <property type="match status" value="1"/>
</dbReference>
<evidence type="ECO:0000313" key="6">
    <source>
        <dbReference type="Proteomes" id="UP000789831"/>
    </source>
</evidence>
<dbReference type="Proteomes" id="UP000789831">
    <property type="component" value="Unassembled WGS sequence"/>
</dbReference>
<dbReference type="Pfam" id="PF00450">
    <property type="entry name" value="Peptidase_S10"/>
    <property type="match status" value="1"/>
</dbReference>
<reference evidence="5" key="1">
    <citation type="submission" date="2021-06" db="EMBL/GenBank/DDBJ databases">
        <authorList>
            <person name="Kallberg Y."/>
            <person name="Tangrot J."/>
            <person name="Rosling A."/>
        </authorList>
    </citation>
    <scope>NUCLEOTIDE SEQUENCE</scope>
    <source>
        <strain evidence="5">MT106</strain>
    </source>
</reference>
<evidence type="ECO:0000313" key="5">
    <source>
        <dbReference type="EMBL" id="CAG8475577.1"/>
    </source>
</evidence>
<evidence type="ECO:0000256" key="1">
    <source>
        <dbReference type="ARBA" id="ARBA00009431"/>
    </source>
</evidence>
<feature type="chain" id="PRO_5040346038" evidence="4">
    <location>
        <begin position="25"/>
        <end position="463"/>
    </location>
</feature>
<comment type="similarity">
    <text evidence="1">Belongs to the peptidase S10 family.</text>
</comment>
<keyword evidence="2" id="KW-0121">Carboxypeptidase</keyword>
<keyword evidence="3" id="KW-0325">Glycoprotein</keyword>
<dbReference type="GO" id="GO:0006508">
    <property type="term" value="P:proteolysis"/>
    <property type="evidence" value="ECO:0007669"/>
    <property type="project" value="InterPro"/>
</dbReference>
<name>A0A9N8W890_9GLOM</name>
<comment type="caution">
    <text evidence="5">The sequence shown here is derived from an EMBL/GenBank/DDBJ whole genome shotgun (WGS) entry which is preliminary data.</text>
</comment>
<organism evidence="5 6">
    <name type="scientific">Ambispora gerdemannii</name>
    <dbReference type="NCBI Taxonomy" id="144530"/>
    <lineage>
        <taxon>Eukaryota</taxon>
        <taxon>Fungi</taxon>
        <taxon>Fungi incertae sedis</taxon>
        <taxon>Mucoromycota</taxon>
        <taxon>Glomeromycotina</taxon>
        <taxon>Glomeromycetes</taxon>
        <taxon>Archaeosporales</taxon>
        <taxon>Ambisporaceae</taxon>
        <taxon>Ambispora</taxon>
    </lineage>
</organism>
<dbReference type="PRINTS" id="PR00724">
    <property type="entry name" value="CRBOXYPTASEC"/>
</dbReference>
<accession>A0A9N8W890</accession>
<dbReference type="OrthoDB" id="443318at2759"/>
<keyword evidence="2" id="KW-0378">Hydrolase</keyword>
<keyword evidence="2" id="KW-0645">Protease</keyword>
<protein>
    <submittedName>
        <fullName evidence="5">5900_t:CDS:1</fullName>
    </submittedName>
</protein>
<dbReference type="Gene3D" id="3.40.50.1820">
    <property type="entry name" value="alpha/beta hydrolase"/>
    <property type="match status" value="1"/>
</dbReference>
<dbReference type="EMBL" id="CAJVPL010000264">
    <property type="protein sequence ID" value="CAG8475577.1"/>
    <property type="molecule type" value="Genomic_DNA"/>
</dbReference>
<dbReference type="InterPro" id="IPR001563">
    <property type="entry name" value="Peptidase_S10"/>
</dbReference>
<evidence type="ECO:0000256" key="2">
    <source>
        <dbReference type="ARBA" id="ARBA00022645"/>
    </source>
</evidence>
<dbReference type="AlphaFoldDB" id="A0A9N8W890"/>
<sequence>MLSRIKVFLVLLLALILPQHLIRCGHNKININFAGSSFKKIIKFPSSATEYLVDTNKLPGVSFQGKLVQYAGLLPVFGSKNPNDTLFFWYFESENKRSNDLVQDASLLAEHGPFSGFDRKTKKLTNNPHSWHQDAHIVYVDQPFGVGFSNLTGQTKVENETQVGETIFNFLVNFFRVFPRLRNKDIYLAAASILSNGEIDERNKFRLKGISINSAVIDQYFRQVVAAAIPYAVEQNLINATEQASLQALLDKCEPTIGSKNSSEATGAEYTTGFGKCDVAIAALGIIYKSNPCFSIHDVRYNCSNPAPPFLLVNSEFDYVAFLQNPKLLEQIHMPANSPPWKLCNEILRPDHSLVTVNIIPRLTEHIKVVIWSGDKDPLINHIGTEFAIGNMSWGGETGFKNNQLQPILDKDNNKVIGKLHTERNLTYVIVHDAGHLVSIDQPKSSRFILQKTVLDDPLKLEK</sequence>
<dbReference type="InterPro" id="IPR029058">
    <property type="entry name" value="AB_hydrolase_fold"/>
</dbReference>
<keyword evidence="6" id="KW-1185">Reference proteome</keyword>
<dbReference type="PANTHER" id="PTHR11802">
    <property type="entry name" value="SERINE PROTEASE FAMILY S10 SERINE CARBOXYPEPTIDASE"/>
    <property type="match status" value="1"/>
</dbReference>
<keyword evidence="4" id="KW-0732">Signal</keyword>
<feature type="signal peptide" evidence="4">
    <location>
        <begin position="1"/>
        <end position="24"/>
    </location>
</feature>
<gene>
    <name evidence="5" type="ORF">AGERDE_LOCUS2961</name>
</gene>
<proteinExistence type="inferred from homology"/>
<dbReference type="SUPFAM" id="SSF53474">
    <property type="entry name" value="alpha/beta-Hydrolases"/>
    <property type="match status" value="1"/>
</dbReference>
<evidence type="ECO:0000256" key="4">
    <source>
        <dbReference type="SAM" id="SignalP"/>
    </source>
</evidence>
<dbReference type="GO" id="GO:0004185">
    <property type="term" value="F:serine-type carboxypeptidase activity"/>
    <property type="evidence" value="ECO:0007669"/>
    <property type="project" value="InterPro"/>
</dbReference>